<dbReference type="Pfam" id="PF00089">
    <property type="entry name" value="Trypsin"/>
    <property type="match status" value="1"/>
</dbReference>
<feature type="domain" description="Peptidase S1" evidence="8">
    <location>
        <begin position="210"/>
        <end position="432"/>
    </location>
</feature>
<dbReference type="SUPFAM" id="SSF50494">
    <property type="entry name" value="Trypsin-like serine proteases"/>
    <property type="match status" value="1"/>
</dbReference>
<evidence type="ECO:0000256" key="7">
    <source>
        <dbReference type="RuleBase" id="RU363034"/>
    </source>
</evidence>
<evidence type="ECO:0000313" key="9">
    <source>
        <dbReference type="EMBL" id="CBY06791.1"/>
    </source>
</evidence>
<dbReference type="PANTHER" id="PTHR24264:SF65">
    <property type="entry name" value="SRCR DOMAIN-CONTAINING PROTEIN"/>
    <property type="match status" value="1"/>
</dbReference>
<evidence type="ECO:0000259" key="8">
    <source>
        <dbReference type="PROSITE" id="PS50240"/>
    </source>
</evidence>
<evidence type="ECO:0000256" key="6">
    <source>
        <dbReference type="ARBA" id="ARBA00023157"/>
    </source>
</evidence>
<evidence type="ECO:0000256" key="4">
    <source>
        <dbReference type="ARBA" id="ARBA00022801"/>
    </source>
</evidence>
<accession>E4WT02</accession>
<reference evidence="9" key="1">
    <citation type="journal article" date="2010" name="Science">
        <title>Plasticity of animal genome architecture unmasked by rapid evolution of a pelagic tunicate.</title>
        <authorList>
            <person name="Denoeud F."/>
            <person name="Henriet S."/>
            <person name="Mungpakdee S."/>
            <person name="Aury J.M."/>
            <person name="Da Silva C."/>
            <person name="Brinkmann H."/>
            <person name="Mikhaleva J."/>
            <person name="Olsen L.C."/>
            <person name="Jubin C."/>
            <person name="Canestro C."/>
            <person name="Bouquet J.M."/>
            <person name="Danks G."/>
            <person name="Poulain J."/>
            <person name="Campsteijn C."/>
            <person name="Adamski M."/>
            <person name="Cross I."/>
            <person name="Yadetie F."/>
            <person name="Muffato M."/>
            <person name="Louis A."/>
            <person name="Butcher S."/>
            <person name="Tsagkogeorga G."/>
            <person name="Konrad A."/>
            <person name="Singh S."/>
            <person name="Jensen M.F."/>
            <person name="Cong E.H."/>
            <person name="Eikeseth-Otteraa H."/>
            <person name="Noel B."/>
            <person name="Anthouard V."/>
            <person name="Porcel B.M."/>
            <person name="Kachouri-Lafond R."/>
            <person name="Nishino A."/>
            <person name="Ugolini M."/>
            <person name="Chourrout P."/>
            <person name="Nishida H."/>
            <person name="Aasland R."/>
            <person name="Huzurbazar S."/>
            <person name="Westhof E."/>
            <person name="Delsuc F."/>
            <person name="Lehrach H."/>
            <person name="Reinhardt R."/>
            <person name="Weissenbach J."/>
            <person name="Roy S.W."/>
            <person name="Artiguenave F."/>
            <person name="Postlethwait J.H."/>
            <person name="Manak J.R."/>
            <person name="Thompson E.M."/>
            <person name="Jaillon O."/>
            <person name="Du Pasquier L."/>
            <person name="Boudinot P."/>
            <person name="Liberles D.A."/>
            <person name="Volff J.N."/>
            <person name="Philippe H."/>
            <person name="Lenhard B."/>
            <person name="Roest Crollius H."/>
            <person name="Wincker P."/>
            <person name="Chourrout D."/>
        </authorList>
    </citation>
    <scope>NUCLEOTIDE SEQUENCE [LARGE SCALE GENOMIC DNA]</scope>
</reference>
<dbReference type="PROSITE" id="PS50240">
    <property type="entry name" value="TRYPSIN_DOM"/>
    <property type="match status" value="1"/>
</dbReference>
<sequence>MTNFGDTSGICMHAEVMDPAFVWDQNNQKMSCVKNGQKTLLPCAQSTCDFAVANCVNDADETGYTCICKDEFPGSIVNTGDIDISTHDWINIPLVLPDCEINHNNDSVIEDWETVLSEWMTAGNNWLNFLNSATRDQVCSLVREGTIPMAARSVIPSTYGVRCNKVVDGCSREENYPSSATLSGRRNRWNNNWKGKWNKNRLIEQDDAKIVGGVVAEENQWPWITRLSLRDADGNAYLCGGTVIDNNWVLTAAHCCDGIQDIFVTFGDLSSTSFESNQYTLQAHHFEIQPEYSGVGFDLCLVHFAEDIIAEDTDGEVEMACITETLPSHGSACWVAGWGTTSSGGSTSPNLLQAGVNIMNQDYCLNKGFYSSLQSDDICAGIPDLDLNGVIDGGVDSCQGDSGGPLICNVDGKATLVGAVSRGIGCAAEVKS</sequence>
<dbReference type="PRINTS" id="PR00722">
    <property type="entry name" value="CHYMOTRYPSIN"/>
</dbReference>
<keyword evidence="2" id="KW-0964">Secreted</keyword>
<dbReference type="InParanoid" id="E4WT02"/>
<dbReference type="PROSITE" id="PS00135">
    <property type="entry name" value="TRYPSIN_SER"/>
    <property type="match status" value="1"/>
</dbReference>
<protein>
    <recommendedName>
        <fullName evidence="8">Peptidase S1 domain-containing protein</fullName>
    </recommendedName>
</protein>
<keyword evidence="4 7" id="KW-0378">Hydrolase</keyword>
<dbReference type="GO" id="GO:0004252">
    <property type="term" value="F:serine-type endopeptidase activity"/>
    <property type="evidence" value="ECO:0007669"/>
    <property type="project" value="InterPro"/>
</dbReference>
<evidence type="ECO:0000256" key="3">
    <source>
        <dbReference type="ARBA" id="ARBA00022670"/>
    </source>
</evidence>
<dbReference type="CDD" id="cd00190">
    <property type="entry name" value="Tryp_SPc"/>
    <property type="match status" value="1"/>
</dbReference>
<dbReference type="InterPro" id="IPR043504">
    <property type="entry name" value="Peptidase_S1_PA_chymotrypsin"/>
</dbReference>
<dbReference type="InterPro" id="IPR033116">
    <property type="entry name" value="TRYPSIN_SER"/>
</dbReference>
<keyword evidence="3 7" id="KW-0645">Protease</keyword>
<dbReference type="GO" id="GO:0006508">
    <property type="term" value="P:proteolysis"/>
    <property type="evidence" value="ECO:0007669"/>
    <property type="project" value="UniProtKB-KW"/>
</dbReference>
<evidence type="ECO:0000256" key="2">
    <source>
        <dbReference type="ARBA" id="ARBA00022525"/>
    </source>
</evidence>
<dbReference type="AlphaFoldDB" id="E4WT02"/>
<name>E4WT02_OIKDI</name>
<dbReference type="InterPro" id="IPR001314">
    <property type="entry name" value="Peptidase_S1A"/>
</dbReference>
<dbReference type="InterPro" id="IPR018114">
    <property type="entry name" value="TRYPSIN_HIS"/>
</dbReference>
<dbReference type="Gene3D" id="2.40.10.10">
    <property type="entry name" value="Trypsin-like serine proteases"/>
    <property type="match status" value="1"/>
</dbReference>
<evidence type="ECO:0000256" key="5">
    <source>
        <dbReference type="ARBA" id="ARBA00022825"/>
    </source>
</evidence>
<dbReference type="PANTHER" id="PTHR24264">
    <property type="entry name" value="TRYPSIN-RELATED"/>
    <property type="match status" value="1"/>
</dbReference>
<evidence type="ECO:0000256" key="1">
    <source>
        <dbReference type="ARBA" id="ARBA00004613"/>
    </source>
</evidence>
<proteinExistence type="predicted"/>
<keyword evidence="5 7" id="KW-0720">Serine protease</keyword>
<dbReference type="InterPro" id="IPR009003">
    <property type="entry name" value="Peptidase_S1_PA"/>
</dbReference>
<dbReference type="GO" id="GO:0005615">
    <property type="term" value="C:extracellular space"/>
    <property type="evidence" value="ECO:0007669"/>
    <property type="project" value="TreeGrafter"/>
</dbReference>
<evidence type="ECO:0000313" key="10">
    <source>
        <dbReference type="Proteomes" id="UP000001307"/>
    </source>
</evidence>
<dbReference type="PROSITE" id="PS00134">
    <property type="entry name" value="TRYPSIN_HIS"/>
    <property type="match status" value="1"/>
</dbReference>
<keyword evidence="10" id="KW-1185">Reference proteome</keyword>
<dbReference type="EMBL" id="FN653016">
    <property type="protein sequence ID" value="CBY06791.1"/>
    <property type="molecule type" value="Genomic_DNA"/>
</dbReference>
<keyword evidence="6" id="KW-1015">Disulfide bond</keyword>
<dbReference type="OrthoDB" id="6339452at2759"/>
<gene>
    <name evidence="9" type="ORF">GSOID_T00005853001</name>
</gene>
<comment type="subcellular location">
    <subcellularLocation>
        <location evidence="1">Secreted</location>
    </subcellularLocation>
</comment>
<dbReference type="Proteomes" id="UP000001307">
    <property type="component" value="Unassembled WGS sequence"/>
</dbReference>
<dbReference type="InterPro" id="IPR050127">
    <property type="entry name" value="Serine_Proteases_S1"/>
</dbReference>
<dbReference type="SMART" id="SM00020">
    <property type="entry name" value="Tryp_SPc"/>
    <property type="match status" value="1"/>
</dbReference>
<dbReference type="InterPro" id="IPR001254">
    <property type="entry name" value="Trypsin_dom"/>
</dbReference>
<organism evidence="9">
    <name type="scientific">Oikopleura dioica</name>
    <name type="common">Tunicate</name>
    <dbReference type="NCBI Taxonomy" id="34765"/>
    <lineage>
        <taxon>Eukaryota</taxon>
        <taxon>Metazoa</taxon>
        <taxon>Chordata</taxon>
        <taxon>Tunicata</taxon>
        <taxon>Appendicularia</taxon>
        <taxon>Copelata</taxon>
        <taxon>Oikopleuridae</taxon>
        <taxon>Oikopleura</taxon>
    </lineage>
</organism>